<evidence type="ECO:0000256" key="10">
    <source>
        <dbReference type="SAM" id="Phobius"/>
    </source>
</evidence>
<dbReference type="GO" id="GO:0035725">
    <property type="term" value="P:sodium ion transmembrane transport"/>
    <property type="evidence" value="ECO:0007669"/>
    <property type="project" value="TreeGrafter"/>
</dbReference>
<dbReference type="PROSITE" id="PS00754">
    <property type="entry name" value="NA_NEUROTRAN_SYMP_2"/>
    <property type="match status" value="1"/>
</dbReference>
<feature type="transmembrane region" description="Helical" evidence="10">
    <location>
        <begin position="499"/>
        <end position="520"/>
    </location>
</feature>
<feature type="binding site" evidence="6">
    <location>
        <position position="903"/>
    </location>
    <ligand>
        <name>Na(+)</name>
        <dbReference type="ChEBI" id="CHEBI:29101"/>
        <label>1</label>
    </ligand>
</feature>
<keyword evidence="5 10" id="KW-0472">Membrane</keyword>
<dbReference type="GO" id="GO:0046872">
    <property type="term" value="F:metal ion binding"/>
    <property type="evidence" value="ECO:0007669"/>
    <property type="project" value="UniProtKB-KW"/>
</dbReference>
<feature type="transmembrane region" description="Helical" evidence="10">
    <location>
        <begin position="243"/>
        <end position="266"/>
    </location>
</feature>
<feature type="transmembrane region" description="Helical" evidence="10">
    <location>
        <begin position="817"/>
        <end position="837"/>
    </location>
</feature>
<dbReference type="PANTHER" id="PTHR11616">
    <property type="entry name" value="SODIUM/CHLORIDE DEPENDENT TRANSPORTER"/>
    <property type="match status" value="1"/>
</dbReference>
<feature type="transmembrane region" description="Helical" evidence="10">
    <location>
        <begin position="705"/>
        <end position="733"/>
    </location>
</feature>
<evidence type="ECO:0000313" key="12">
    <source>
        <dbReference type="Proteomes" id="UP001159428"/>
    </source>
</evidence>
<feature type="region of interest" description="Disordered" evidence="9">
    <location>
        <begin position="1183"/>
        <end position="1210"/>
    </location>
</feature>
<feature type="transmembrane region" description="Helical" evidence="10">
    <location>
        <begin position="426"/>
        <end position="451"/>
    </location>
</feature>
<accession>A0AAU9WSY5</accession>
<feature type="transmembrane region" description="Helical" evidence="10">
    <location>
        <begin position="929"/>
        <end position="954"/>
    </location>
</feature>
<dbReference type="PRINTS" id="PR00176">
    <property type="entry name" value="NANEUSMPORT"/>
</dbReference>
<feature type="transmembrane region" description="Helical" evidence="10">
    <location>
        <begin position="110"/>
        <end position="128"/>
    </location>
</feature>
<feature type="transmembrane region" description="Helical" evidence="10">
    <location>
        <begin position="1147"/>
        <end position="1167"/>
    </location>
</feature>
<feature type="binding site" evidence="6">
    <location>
        <position position="935"/>
    </location>
    <ligand>
        <name>Na(+)</name>
        <dbReference type="ChEBI" id="CHEBI:29101"/>
        <label>1</label>
    </ligand>
</feature>
<keyword evidence="6" id="KW-0915">Sodium</keyword>
<evidence type="ECO:0000256" key="8">
    <source>
        <dbReference type="RuleBase" id="RU003732"/>
    </source>
</evidence>
<dbReference type="EMBL" id="CALNXJ010000020">
    <property type="protein sequence ID" value="CAH3124672.1"/>
    <property type="molecule type" value="Genomic_DNA"/>
</dbReference>
<feature type="transmembrane region" description="Helical" evidence="10">
    <location>
        <begin position="540"/>
        <end position="561"/>
    </location>
</feature>
<feature type="transmembrane region" description="Helical" evidence="10">
    <location>
        <begin position="286"/>
        <end position="311"/>
    </location>
</feature>
<evidence type="ECO:0000256" key="5">
    <source>
        <dbReference type="ARBA" id="ARBA00023136"/>
    </source>
</evidence>
<keyword evidence="3 8" id="KW-0812">Transmembrane</keyword>
<comment type="caution">
    <text evidence="11">The sequence shown here is derived from an EMBL/GenBank/DDBJ whole genome shotgun (WGS) entry which is preliminary data.</text>
</comment>
<dbReference type="AlphaFoldDB" id="A0AAU9WSY5"/>
<keyword evidence="8" id="KW-0769">Symport</keyword>
<feature type="binding site" evidence="6">
    <location>
        <position position="1000"/>
    </location>
    <ligand>
        <name>Na(+)</name>
        <dbReference type="ChEBI" id="CHEBI:29101"/>
        <label>1</label>
    </ligand>
</feature>
<dbReference type="Pfam" id="PF00209">
    <property type="entry name" value="SNF"/>
    <property type="match status" value="2"/>
</dbReference>
<feature type="binding site" evidence="6">
    <location>
        <position position="1004"/>
    </location>
    <ligand>
        <name>Na(+)</name>
        <dbReference type="ChEBI" id="CHEBI:29101"/>
        <label>1</label>
    </ligand>
</feature>
<dbReference type="GO" id="GO:0015293">
    <property type="term" value="F:symporter activity"/>
    <property type="evidence" value="ECO:0007669"/>
    <property type="project" value="UniProtKB-KW"/>
</dbReference>
<feature type="transmembrane region" description="Helical" evidence="10">
    <location>
        <begin position="1069"/>
        <end position="1087"/>
    </location>
</feature>
<comment type="similarity">
    <text evidence="8">Belongs to the sodium:neurotransmitter symporter (SNF) (TC 2.A.22) family.</text>
</comment>
<feature type="disulfide bond" evidence="7">
    <location>
        <begin position="744"/>
        <end position="753"/>
    </location>
</feature>
<evidence type="ECO:0000256" key="9">
    <source>
        <dbReference type="SAM" id="MobiDB-lite"/>
    </source>
</evidence>
<feature type="compositionally biased region" description="Polar residues" evidence="9">
    <location>
        <begin position="1199"/>
        <end position="1210"/>
    </location>
</feature>
<dbReference type="Proteomes" id="UP001159428">
    <property type="component" value="Unassembled WGS sequence"/>
</dbReference>
<evidence type="ECO:0000256" key="4">
    <source>
        <dbReference type="ARBA" id="ARBA00022989"/>
    </source>
</evidence>
<dbReference type="CDD" id="cd11496">
    <property type="entry name" value="SLC6sbd-TauT-like"/>
    <property type="match status" value="2"/>
</dbReference>
<feature type="transmembrane region" description="Helical" evidence="10">
    <location>
        <begin position="662"/>
        <end position="684"/>
    </location>
</feature>
<feature type="binding site" evidence="6">
    <location>
        <position position="642"/>
    </location>
    <ligand>
        <name>Na(+)</name>
        <dbReference type="ChEBI" id="CHEBI:29101"/>
        <label>1</label>
    </ligand>
</feature>
<feature type="transmembrane region" description="Helical" evidence="10">
    <location>
        <begin position="48"/>
        <end position="73"/>
    </location>
</feature>
<evidence type="ECO:0000256" key="1">
    <source>
        <dbReference type="ARBA" id="ARBA00004141"/>
    </source>
</evidence>
<keyword evidence="2 8" id="KW-0813">Transport</keyword>
<feature type="transmembrane region" description="Helical" evidence="10">
    <location>
        <begin position="892"/>
        <end position="917"/>
    </location>
</feature>
<evidence type="ECO:0000256" key="7">
    <source>
        <dbReference type="PIRSR" id="PIRSR600175-2"/>
    </source>
</evidence>
<comment type="subcellular location">
    <subcellularLocation>
        <location evidence="1">Membrane</location>
        <topology evidence="1">Multi-pass membrane protein</topology>
    </subcellularLocation>
</comment>
<dbReference type="SUPFAM" id="SSF161070">
    <property type="entry name" value="SNF-like"/>
    <property type="match status" value="2"/>
</dbReference>
<evidence type="ECO:0000256" key="3">
    <source>
        <dbReference type="ARBA" id="ARBA00022692"/>
    </source>
</evidence>
<organism evidence="11 12">
    <name type="scientific">Pocillopora meandrina</name>
    <dbReference type="NCBI Taxonomy" id="46732"/>
    <lineage>
        <taxon>Eukaryota</taxon>
        <taxon>Metazoa</taxon>
        <taxon>Cnidaria</taxon>
        <taxon>Anthozoa</taxon>
        <taxon>Hexacorallia</taxon>
        <taxon>Scleractinia</taxon>
        <taxon>Astrocoeniina</taxon>
        <taxon>Pocilloporidae</taxon>
        <taxon>Pocillopora</taxon>
    </lineage>
</organism>
<dbReference type="InterPro" id="IPR037272">
    <property type="entry name" value="SNS_sf"/>
</dbReference>
<keyword evidence="12" id="KW-1185">Reference proteome</keyword>
<gene>
    <name evidence="11" type="ORF">PMEA_00011428</name>
</gene>
<dbReference type="PANTHER" id="PTHR11616:SF309">
    <property type="entry name" value="TRANSPORTER"/>
    <property type="match status" value="1"/>
</dbReference>
<reference evidence="11 12" key="1">
    <citation type="submission" date="2022-05" db="EMBL/GenBank/DDBJ databases">
        <authorList>
            <consortium name="Genoscope - CEA"/>
            <person name="William W."/>
        </authorList>
    </citation>
    <scope>NUCLEOTIDE SEQUENCE [LARGE SCALE GENOMIC DNA]</scope>
</reference>
<dbReference type="GO" id="GO:0005886">
    <property type="term" value="C:plasma membrane"/>
    <property type="evidence" value="ECO:0007669"/>
    <property type="project" value="TreeGrafter"/>
</dbReference>
<feature type="transmembrane region" description="Helical" evidence="10">
    <location>
        <begin position="1032"/>
        <end position="1049"/>
    </location>
</feature>
<feature type="transmembrane region" description="Helical" evidence="10">
    <location>
        <begin position="323"/>
        <end position="348"/>
    </location>
</feature>
<feature type="transmembrane region" description="Helical" evidence="10">
    <location>
        <begin position="1108"/>
        <end position="1127"/>
    </location>
</feature>
<dbReference type="PROSITE" id="PS50267">
    <property type="entry name" value="NA_NEUROTRAN_SYMP_3"/>
    <property type="match status" value="2"/>
</dbReference>
<feature type="transmembrane region" description="Helical" evidence="10">
    <location>
        <begin position="630"/>
        <end position="650"/>
    </location>
</feature>
<feature type="transmembrane region" description="Helical" evidence="10">
    <location>
        <begin position="210"/>
        <end position="231"/>
    </location>
</feature>
<dbReference type="GO" id="GO:0006865">
    <property type="term" value="P:amino acid transport"/>
    <property type="evidence" value="ECO:0007669"/>
    <property type="project" value="TreeGrafter"/>
</dbReference>
<feature type="transmembrane region" description="Helical" evidence="10">
    <location>
        <begin position="79"/>
        <end position="103"/>
    </location>
</feature>
<feature type="transmembrane region" description="Helical" evidence="10">
    <location>
        <begin position="17"/>
        <end position="36"/>
    </location>
</feature>
<proteinExistence type="inferred from homology"/>
<dbReference type="PROSITE" id="PS00610">
    <property type="entry name" value="NA_NEUROTRAN_SYMP_1"/>
    <property type="match status" value="1"/>
</dbReference>
<sequence length="1210" mass="135641">MDNKVNKRETWGKTIDFVLALVGFSVGLGNIWRFPYLCYKKMVEVRCFLIPYLICLVFAGVPVLILEVCLGQFASQGGITAWLICPLFSRFAFIDLNVCIGWASVIIVQFLNIYYIVILGWALFYMFASFRSELPWSRCGNEWNTPNCIDYVTSEKGSSNTTVLPTVMASMSNMSTVPTAVAKVAKVSASEEYFEHRVLKLSTALDEPGIVNWEVAFVCLLLAWIICYLCVFKGVKSTGKVVYFTATFPYVLLTILLVRAVTLPGAAEGIKFYLTPNFTRLADGQVWLDAGTQVFFSYSIGLGTLIALGSYNRFHHNCYRDSIIFACVNSGTSFYGGFVIFSVLGFMAQKQGVEVKDVAKGGPGLAFIAYPEAVAQMPLAPLWSVLFFFMVFLLGLDSEFVGIEGFVTAIVDLFPRHLRRGYRKEMFIAFMCCIWFLIGLSMVTKGGMYVFQLFDNYSASGSALLWIALFQSIAIGWIYGKKITVTTKSNMIGFRINPWLRWCWMIFTPIFCLGVFIFSLVTYSPLEYNGYKYPDWGETIGWIMALSSIVCIPIVMIYKLATTPGSLRERWDTLTTPGLKNQSPEAKGHDFPKGVHTRYEIVFQRHTVELNHCPLSMDNKVNKRETWGKTIDFVLALVGFSVGLGNIWRFPYLCYKNGGGCFLIPYLICLVFAGVPVLILEVCLGQFASQGGITAWLICPLFQGIGWASVIIVQFLNIYYIVILGWALFYMFASFQSELPWSRCGNEWNTPNCVDYITYQKGSSIANTTLIPTVMANMSNMSTVPTAVAKAAKVSASEEYFEHRVLKLSTALDEPGIVNWDVALCLLLAWIICYLCVFKGVKSTGKVVYFTATFPYVLLTILLVRAVTLPGAAEGIKFYLTPNFTRLADGQVWLDAGTQVFFSYSIGLGTLIALGSYNRFHHNCYRDSIIFACVNSGTSFYGGFVIFSVLGFMAQKQGVEVKDVAKGGPGLAFIAYPEAVAQMPLAPLWSVLFFFMVFLLGLDSEFVGIEGFVTAIVDLFPRHLRRGYRKEMFIASMCCIWFLIGLSMVTKGGMYVFQLFDNYSASGSALLWIALFQSIAIGWIYGGERFYDDMENMIGFRINPWLRWCWMIFTPIFCLGVFIFSLATYSPLEYNGYKYPDWGETVGWIMALSSIVCIPIVMIYKLATTPGSLGERWDTLTTPNLKNQSPEAKGHDFSQESYKLQTTASL</sequence>
<feature type="binding site" evidence="6">
    <location>
        <position position="1003"/>
    </location>
    <ligand>
        <name>Na(+)</name>
        <dbReference type="ChEBI" id="CHEBI:29101"/>
        <label>1</label>
    </ligand>
</feature>
<evidence type="ECO:0000256" key="6">
    <source>
        <dbReference type="PIRSR" id="PIRSR600175-1"/>
    </source>
</evidence>
<feature type="binding site" evidence="6">
    <location>
        <position position="646"/>
    </location>
    <ligand>
        <name>Na(+)</name>
        <dbReference type="ChEBI" id="CHEBI:29101"/>
        <label>1</label>
    </ligand>
</feature>
<evidence type="ECO:0000256" key="2">
    <source>
        <dbReference type="ARBA" id="ARBA00022448"/>
    </source>
</evidence>
<feature type="transmembrane region" description="Helical" evidence="10">
    <location>
        <begin position="457"/>
        <end position="479"/>
    </location>
</feature>
<protein>
    <recommendedName>
        <fullName evidence="8">Transporter</fullName>
    </recommendedName>
</protein>
<name>A0AAU9WSY5_9CNID</name>
<keyword evidence="7" id="KW-1015">Disulfide bond</keyword>
<keyword evidence="4 10" id="KW-1133">Transmembrane helix</keyword>
<feature type="transmembrane region" description="Helical" evidence="10">
    <location>
        <begin position="849"/>
        <end position="872"/>
    </location>
</feature>
<feature type="binding site" evidence="6">
    <location>
        <position position="639"/>
    </location>
    <ligand>
        <name>Na(+)</name>
        <dbReference type="ChEBI" id="CHEBI:29101"/>
        <label>1</label>
    </ligand>
</feature>
<evidence type="ECO:0000313" key="11">
    <source>
        <dbReference type="EMBL" id="CAH3124672.1"/>
    </source>
</evidence>
<dbReference type="InterPro" id="IPR000175">
    <property type="entry name" value="Na/ntran_symport"/>
</dbReference>
<keyword evidence="6" id="KW-0479">Metal-binding</keyword>